<dbReference type="InterPro" id="IPR002575">
    <property type="entry name" value="Aminoglycoside_PTrfase"/>
</dbReference>
<dbReference type="Gene3D" id="3.90.1200.10">
    <property type="match status" value="1"/>
</dbReference>
<dbReference type="SUPFAM" id="SSF56112">
    <property type="entry name" value="Protein kinase-like (PK-like)"/>
    <property type="match status" value="1"/>
</dbReference>
<reference evidence="2 3" key="1">
    <citation type="submission" date="2018-01" db="EMBL/GenBank/DDBJ databases">
        <title>Draft genome sequence of Sphaerisporangium sp. 7K107.</title>
        <authorList>
            <person name="Sahin N."/>
            <person name="Saygin H."/>
            <person name="Ay H."/>
        </authorList>
    </citation>
    <scope>NUCLEOTIDE SEQUENCE [LARGE SCALE GENOMIC DNA]</scope>
    <source>
        <strain evidence="2 3">7K107</strain>
    </source>
</reference>
<comment type="caution">
    <text evidence="2">The sequence shown here is derived from an EMBL/GenBank/DDBJ whole genome shotgun (WGS) entry which is preliminary data.</text>
</comment>
<gene>
    <name evidence="2" type="ORF">C1I98_08155</name>
</gene>
<dbReference type="EMBL" id="POUA01000041">
    <property type="protein sequence ID" value="PZG51559.1"/>
    <property type="molecule type" value="Genomic_DNA"/>
</dbReference>
<organism evidence="2 3">
    <name type="scientific">Spongiactinospora gelatinilytica</name>
    <dbReference type="NCBI Taxonomy" id="2666298"/>
    <lineage>
        <taxon>Bacteria</taxon>
        <taxon>Bacillati</taxon>
        <taxon>Actinomycetota</taxon>
        <taxon>Actinomycetes</taxon>
        <taxon>Streptosporangiales</taxon>
        <taxon>Streptosporangiaceae</taxon>
        <taxon>Spongiactinospora</taxon>
    </lineage>
</organism>
<evidence type="ECO:0000313" key="3">
    <source>
        <dbReference type="Proteomes" id="UP000248544"/>
    </source>
</evidence>
<dbReference type="InterPro" id="IPR011009">
    <property type="entry name" value="Kinase-like_dom_sf"/>
</dbReference>
<accession>A0A2W2H9F9</accession>
<protein>
    <submittedName>
        <fullName evidence="2">Phosphotransferase</fullName>
    </submittedName>
</protein>
<evidence type="ECO:0000313" key="2">
    <source>
        <dbReference type="EMBL" id="PZG51559.1"/>
    </source>
</evidence>
<dbReference type="GO" id="GO:0016740">
    <property type="term" value="F:transferase activity"/>
    <property type="evidence" value="ECO:0007669"/>
    <property type="project" value="UniProtKB-KW"/>
</dbReference>
<proteinExistence type="predicted"/>
<feature type="domain" description="Aminoglycoside phosphotransferase" evidence="1">
    <location>
        <begin position="36"/>
        <end position="236"/>
    </location>
</feature>
<dbReference type="AlphaFoldDB" id="A0A2W2H9F9"/>
<keyword evidence="2" id="KW-0808">Transferase</keyword>
<name>A0A2W2H9F9_9ACTN</name>
<dbReference type="InterPro" id="IPR051678">
    <property type="entry name" value="AGP_Transferase"/>
</dbReference>
<keyword evidence="3" id="KW-1185">Reference proteome</keyword>
<dbReference type="Proteomes" id="UP000248544">
    <property type="component" value="Unassembled WGS sequence"/>
</dbReference>
<evidence type="ECO:0000259" key="1">
    <source>
        <dbReference type="Pfam" id="PF01636"/>
    </source>
</evidence>
<sequence length="281" mass="29533">MVERHRALLGRLLPGDDLGGLDVREGQFHHVVIGTARVVCLPRTPAAAARLPARAAVLRALAGFGLGFRTPVPLPPASDGTRYLVLDRIPGTPLPDGEPGDPWTAAAMAEQYAAVLAGLARAGADPDVREALPHQEPDRWRRFADDVRAELYPLMSGQGRRRAERELTPLAGLPHLTAAVVHGDLGAANVLWEVPGGVPRLAGIVDWDEAGLGDPAEDLAAIAASHGTGLLERIIALTGGPGDALRARADVIRGTFALQQALSAHRDGDAAELADGLARYL</sequence>
<dbReference type="Pfam" id="PF01636">
    <property type="entry name" value="APH"/>
    <property type="match status" value="1"/>
</dbReference>
<dbReference type="PANTHER" id="PTHR21310">
    <property type="entry name" value="AMINOGLYCOSIDE PHOSPHOTRANSFERASE-RELATED-RELATED"/>
    <property type="match status" value="1"/>
</dbReference>